<dbReference type="RefSeq" id="WP_220209212.1">
    <property type="nucleotide sequence ID" value="NZ_BNJK01000002.1"/>
</dbReference>
<evidence type="ECO:0000259" key="2">
    <source>
        <dbReference type="Pfam" id="PF20016"/>
    </source>
</evidence>
<organism evidence="3 4">
    <name type="scientific">Reticulibacter mediterranei</name>
    <dbReference type="NCBI Taxonomy" id="2778369"/>
    <lineage>
        <taxon>Bacteria</taxon>
        <taxon>Bacillati</taxon>
        <taxon>Chloroflexota</taxon>
        <taxon>Ktedonobacteria</taxon>
        <taxon>Ktedonobacterales</taxon>
        <taxon>Reticulibacteraceae</taxon>
        <taxon>Reticulibacter</taxon>
    </lineage>
</organism>
<evidence type="ECO:0000313" key="3">
    <source>
        <dbReference type="EMBL" id="GHO98468.1"/>
    </source>
</evidence>
<keyword evidence="1" id="KW-0472">Membrane</keyword>
<keyword evidence="4" id="KW-1185">Reference proteome</keyword>
<feature type="transmembrane region" description="Helical" evidence="1">
    <location>
        <begin position="37"/>
        <end position="57"/>
    </location>
</feature>
<comment type="caution">
    <text evidence="3">The sequence shown here is derived from an EMBL/GenBank/DDBJ whole genome shotgun (WGS) entry which is preliminary data.</text>
</comment>
<protein>
    <recommendedName>
        <fullName evidence="2">Thoeris protein ThsA Macro domain-containing protein</fullName>
    </recommendedName>
</protein>
<dbReference type="AlphaFoldDB" id="A0A8J3N7C6"/>
<dbReference type="EMBL" id="BNJK01000002">
    <property type="protein sequence ID" value="GHO98468.1"/>
    <property type="molecule type" value="Genomic_DNA"/>
</dbReference>
<evidence type="ECO:0000313" key="4">
    <source>
        <dbReference type="Proteomes" id="UP000597444"/>
    </source>
</evidence>
<keyword evidence="1" id="KW-1133">Transmembrane helix</keyword>
<sequence>MITFLKKVFVGVLAATGILWLPFDISSYIDPQHRLPVYWYFIALVVITLGITGWLLFNRRTFSHHFRRQGITFTIVVGDIFAFDDGAAISFSDTFDTEVSSELISKHSLQALFTKQVYNNDVKALDKDIKQALRKSKALATKDTSKRIGKADRYPLGTVLCIEKKSKRYYLIAISKMGGDGRAQSTQQIFHESLCNLWTCIENTADNETISIPVIGTGKARLYTDFELALKEILLSAYSYSRITRRPTNHLRFVINKHDAKHIDMLKLKDFVESLDTTSDAGY</sequence>
<keyword evidence="1" id="KW-0812">Transmembrane</keyword>
<evidence type="ECO:0000256" key="1">
    <source>
        <dbReference type="SAM" id="Phobius"/>
    </source>
</evidence>
<accession>A0A8J3N7C6</accession>
<dbReference type="Pfam" id="PF20016">
    <property type="entry name" value="ThsA_Macro"/>
    <property type="match status" value="1"/>
</dbReference>
<feature type="domain" description="Thoeris protein ThsA Macro" evidence="2">
    <location>
        <begin position="74"/>
        <end position="255"/>
    </location>
</feature>
<dbReference type="Proteomes" id="UP000597444">
    <property type="component" value="Unassembled WGS sequence"/>
</dbReference>
<gene>
    <name evidence="3" type="ORF">KSF_085160</name>
</gene>
<dbReference type="InterPro" id="IPR043472">
    <property type="entry name" value="Macro_dom-like"/>
</dbReference>
<proteinExistence type="predicted"/>
<name>A0A8J3N7C6_9CHLR</name>
<reference evidence="3" key="1">
    <citation type="submission" date="2020-10" db="EMBL/GenBank/DDBJ databases">
        <title>Taxonomic study of unclassified bacteria belonging to the class Ktedonobacteria.</title>
        <authorList>
            <person name="Yabe S."/>
            <person name="Wang C.M."/>
            <person name="Zheng Y."/>
            <person name="Sakai Y."/>
            <person name="Cavaletti L."/>
            <person name="Monciardini P."/>
            <person name="Donadio S."/>
        </authorList>
    </citation>
    <scope>NUCLEOTIDE SEQUENCE</scope>
    <source>
        <strain evidence="3">ID150040</strain>
    </source>
</reference>
<dbReference type="InterPro" id="IPR045535">
    <property type="entry name" value="ThsA_Macro"/>
</dbReference>
<dbReference type="SUPFAM" id="SSF52949">
    <property type="entry name" value="Macro domain-like"/>
    <property type="match status" value="1"/>
</dbReference>